<dbReference type="InterPro" id="IPR010290">
    <property type="entry name" value="TM_effector"/>
</dbReference>
<dbReference type="PROSITE" id="PS50850">
    <property type="entry name" value="MFS"/>
    <property type="match status" value="1"/>
</dbReference>
<feature type="transmembrane region" description="Helical" evidence="7">
    <location>
        <begin position="47"/>
        <end position="68"/>
    </location>
</feature>
<evidence type="ECO:0000313" key="9">
    <source>
        <dbReference type="EMBL" id="PAP78661.1"/>
    </source>
</evidence>
<sequence>MGKPDPLASLRRPGFLLYLAGSLVSNAGNQMRTVAVGWEVYQRTQTPLSLGLIGLVLALPVLLLALPAGAAADRYPRKGLIQIAQVGLALSGVGLAWVSFTDGPIALTYAFLLGTGTFRAVGWPAAQAIVTGLVPAPVFANAAMWRSVAFQLSATLGPLAGGVLLAVYSPGVVYLLDAASSLVLFGCLLFVVPTPQARSTEKRSWASLIEGARFVRRQPVILSTITLDMVAVLFGGAVALLPVYATDVLGVGATGFGWMRAMPSLGAITMGLALALLPPMRKAGRALLVAVAAFGLATIVFGLSTSYPLSLAALFCIGAADNVSVVIRSTVLQLLTPDAMRGRVAAVNAVFIGTSNEIGELESGVVASLIGSVATVALGGVLTLVTVAAAAAIWPPLRRLGSLEDLEPPDARPAPA</sequence>
<feature type="transmembrane region" description="Helical" evidence="7">
    <location>
        <begin position="80"/>
        <end position="100"/>
    </location>
</feature>
<dbReference type="Proteomes" id="UP000216339">
    <property type="component" value="Unassembled WGS sequence"/>
</dbReference>
<dbReference type="PANTHER" id="PTHR23513">
    <property type="entry name" value="INTEGRAL MEMBRANE EFFLUX PROTEIN-RELATED"/>
    <property type="match status" value="1"/>
</dbReference>
<feature type="transmembrane region" description="Helical" evidence="7">
    <location>
        <begin position="174"/>
        <end position="193"/>
    </location>
</feature>
<dbReference type="EMBL" id="MQWD01000001">
    <property type="protein sequence ID" value="PAP78661.1"/>
    <property type="molecule type" value="Genomic_DNA"/>
</dbReference>
<feature type="transmembrane region" description="Helical" evidence="7">
    <location>
        <begin position="286"/>
        <end position="304"/>
    </location>
</feature>
<evidence type="ECO:0000256" key="3">
    <source>
        <dbReference type="ARBA" id="ARBA00022475"/>
    </source>
</evidence>
<evidence type="ECO:0000259" key="8">
    <source>
        <dbReference type="PROSITE" id="PS50850"/>
    </source>
</evidence>
<reference evidence="9 10" key="1">
    <citation type="submission" date="2016-11" db="EMBL/GenBank/DDBJ databases">
        <title>Study of marine rhodopsin-containing bacteria.</title>
        <authorList>
            <person name="Yoshizawa S."/>
            <person name="Kumagai Y."/>
            <person name="Kogure K."/>
        </authorList>
    </citation>
    <scope>NUCLEOTIDE SEQUENCE [LARGE SCALE GENOMIC DNA]</scope>
    <source>
        <strain evidence="9 10">SAORIC-28</strain>
    </source>
</reference>
<feature type="transmembrane region" description="Helical" evidence="7">
    <location>
        <begin position="257"/>
        <end position="277"/>
    </location>
</feature>
<dbReference type="CDD" id="cd06173">
    <property type="entry name" value="MFS_MefA_like"/>
    <property type="match status" value="1"/>
</dbReference>
<proteinExistence type="predicted"/>
<feature type="transmembrane region" description="Helical" evidence="7">
    <location>
        <begin position="369"/>
        <end position="394"/>
    </location>
</feature>
<keyword evidence="10" id="KW-1185">Reference proteome</keyword>
<keyword evidence="4 7" id="KW-0812">Transmembrane</keyword>
<evidence type="ECO:0000256" key="6">
    <source>
        <dbReference type="ARBA" id="ARBA00023136"/>
    </source>
</evidence>
<evidence type="ECO:0000256" key="4">
    <source>
        <dbReference type="ARBA" id="ARBA00022692"/>
    </source>
</evidence>
<evidence type="ECO:0000256" key="7">
    <source>
        <dbReference type="SAM" id="Phobius"/>
    </source>
</evidence>
<accession>A0A271J556</accession>
<comment type="subcellular location">
    <subcellularLocation>
        <location evidence="1">Cell membrane</location>
        <topology evidence="1">Multi-pass membrane protein</topology>
    </subcellularLocation>
</comment>
<gene>
    <name evidence="9" type="ORF">BSZ37_05120</name>
</gene>
<feature type="transmembrane region" description="Helical" evidence="7">
    <location>
        <begin position="220"/>
        <end position="245"/>
    </location>
</feature>
<organism evidence="9 10">
    <name type="scientific">Rubrivirga marina</name>
    <dbReference type="NCBI Taxonomy" id="1196024"/>
    <lineage>
        <taxon>Bacteria</taxon>
        <taxon>Pseudomonadati</taxon>
        <taxon>Rhodothermota</taxon>
        <taxon>Rhodothermia</taxon>
        <taxon>Rhodothermales</taxon>
        <taxon>Rubricoccaceae</taxon>
        <taxon>Rubrivirga</taxon>
    </lineage>
</organism>
<dbReference type="AlphaFoldDB" id="A0A271J556"/>
<keyword evidence="6 7" id="KW-0472">Membrane</keyword>
<keyword evidence="5 7" id="KW-1133">Transmembrane helix</keyword>
<keyword evidence="3" id="KW-1003">Cell membrane</keyword>
<keyword evidence="2" id="KW-0813">Transport</keyword>
<feature type="transmembrane region" description="Helical" evidence="7">
    <location>
        <begin position="120"/>
        <end position="140"/>
    </location>
</feature>
<dbReference type="InterPro" id="IPR036259">
    <property type="entry name" value="MFS_trans_sf"/>
</dbReference>
<evidence type="ECO:0000256" key="1">
    <source>
        <dbReference type="ARBA" id="ARBA00004651"/>
    </source>
</evidence>
<dbReference type="SUPFAM" id="SSF103473">
    <property type="entry name" value="MFS general substrate transporter"/>
    <property type="match status" value="1"/>
</dbReference>
<dbReference type="PANTHER" id="PTHR23513:SF9">
    <property type="entry name" value="ENTEROBACTIN EXPORTER ENTS"/>
    <property type="match status" value="1"/>
</dbReference>
<dbReference type="Gene3D" id="1.20.1250.20">
    <property type="entry name" value="MFS general substrate transporter like domains"/>
    <property type="match status" value="1"/>
</dbReference>
<dbReference type="InterPro" id="IPR020846">
    <property type="entry name" value="MFS_dom"/>
</dbReference>
<protein>
    <recommendedName>
        <fullName evidence="8">Major facilitator superfamily (MFS) profile domain-containing protein</fullName>
    </recommendedName>
</protein>
<dbReference type="GO" id="GO:0022857">
    <property type="term" value="F:transmembrane transporter activity"/>
    <property type="evidence" value="ECO:0007669"/>
    <property type="project" value="InterPro"/>
</dbReference>
<feature type="transmembrane region" description="Helical" evidence="7">
    <location>
        <begin position="147"/>
        <end position="168"/>
    </location>
</feature>
<dbReference type="Pfam" id="PF05977">
    <property type="entry name" value="MFS_3"/>
    <property type="match status" value="1"/>
</dbReference>
<dbReference type="GO" id="GO:0005886">
    <property type="term" value="C:plasma membrane"/>
    <property type="evidence" value="ECO:0007669"/>
    <property type="project" value="UniProtKB-SubCell"/>
</dbReference>
<comment type="caution">
    <text evidence="9">The sequence shown here is derived from an EMBL/GenBank/DDBJ whole genome shotgun (WGS) entry which is preliminary data.</text>
</comment>
<evidence type="ECO:0000256" key="2">
    <source>
        <dbReference type="ARBA" id="ARBA00022448"/>
    </source>
</evidence>
<evidence type="ECO:0000256" key="5">
    <source>
        <dbReference type="ARBA" id="ARBA00022989"/>
    </source>
</evidence>
<name>A0A271J556_9BACT</name>
<feature type="domain" description="Major facilitator superfamily (MFS) profile" evidence="8">
    <location>
        <begin position="6"/>
        <end position="398"/>
    </location>
</feature>
<evidence type="ECO:0000313" key="10">
    <source>
        <dbReference type="Proteomes" id="UP000216339"/>
    </source>
</evidence>